<name>A0A5J4T095_9ZZZZ</name>
<protein>
    <recommendedName>
        <fullName evidence="2">ATPase AAA-type core domain-containing protein</fullName>
    </recommendedName>
</protein>
<sequence length="132" mass="15234">MKIKRIKISGIPHKPLIEGLELCFPENTSDFLNANCLIGVNGSGKSQFLESIADIFVYLDAVYRNHNKRRNVSTPFLFEIIYSIPLDGEKYFVELIQEKKNKLPLITITDENCKPIEVDDEEFELYLPQKII</sequence>
<dbReference type="SUPFAM" id="SSF52540">
    <property type="entry name" value="P-loop containing nucleoside triphosphate hydrolases"/>
    <property type="match status" value="1"/>
</dbReference>
<accession>A0A5J4T095</accession>
<evidence type="ECO:0008006" key="2">
    <source>
        <dbReference type="Google" id="ProtNLM"/>
    </source>
</evidence>
<organism evidence="1">
    <name type="scientific">termite gut metagenome</name>
    <dbReference type="NCBI Taxonomy" id="433724"/>
    <lineage>
        <taxon>unclassified sequences</taxon>
        <taxon>metagenomes</taxon>
        <taxon>organismal metagenomes</taxon>
    </lineage>
</organism>
<proteinExistence type="predicted"/>
<evidence type="ECO:0000313" key="1">
    <source>
        <dbReference type="EMBL" id="KAA6350920.1"/>
    </source>
</evidence>
<comment type="caution">
    <text evidence="1">The sequence shown here is derived from an EMBL/GenBank/DDBJ whole genome shotgun (WGS) entry which is preliminary data.</text>
</comment>
<reference evidence="1" key="1">
    <citation type="submission" date="2019-03" db="EMBL/GenBank/DDBJ databases">
        <title>Single cell metagenomics reveals metabolic interactions within the superorganism composed of flagellate Streblomastix strix and complex community of Bacteroidetes bacteria on its surface.</title>
        <authorList>
            <person name="Treitli S.C."/>
            <person name="Kolisko M."/>
            <person name="Husnik F."/>
            <person name="Keeling P."/>
            <person name="Hampl V."/>
        </authorList>
    </citation>
    <scope>NUCLEOTIDE SEQUENCE</scope>
    <source>
        <strain evidence="1">STM</strain>
    </source>
</reference>
<dbReference type="AlphaFoldDB" id="A0A5J4T095"/>
<dbReference type="Gene3D" id="3.40.50.300">
    <property type="entry name" value="P-loop containing nucleotide triphosphate hydrolases"/>
    <property type="match status" value="1"/>
</dbReference>
<dbReference type="EMBL" id="SNRY01000021">
    <property type="protein sequence ID" value="KAA6350920.1"/>
    <property type="molecule type" value="Genomic_DNA"/>
</dbReference>
<gene>
    <name evidence="1" type="ORF">EZS27_001767</name>
</gene>
<dbReference type="InterPro" id="IPR027417">
    <property type="entry name" value="P-loop_NTPase"/>
</dbReference>